<keyword evidence="4 9" id="KW-0067">ATP-binding</keyword>
<reference evidence="9 10" key="1">
    <citation type="journal article" date="2019" name="Int. J. Syst. Evol. Microbiol.">
        <title>The Global Catalogue of Microorganisms (GCM) 10K type strain sequencing project: providing services to taxonomists for standard genome sequencing and annotation.</title>
        <authorList>
            <consortium name="The Broad Institute Genomics Platform"/>
            <consortium name="The Broad Institute Genome Sequencing Center for Infectious Disease"/>
            <person name="Wu L."/>
            <person name="Ma J."/>
        </authorList>
    </citation>
    <scope>NUCLEOTIDE SEQUENCE [LARGE SCALE GENOMIC DNA]</scope>
    <source>
        <strain evidence="9 10">JCM 13004</strain>
    </source>
</reference>
<dbReference type="PANTHER" id="PTHR43166">
    <property type="entry name" value="AMINO ACID IMPORT ATP-BINDING PROTEIN"/>
    <property type="match status" value="1"/>
</dbReference>
<keyword evidence="2" id="KW-1003">Cell membrane</keyword>
<dbReference type="Gene3D" id="3.40.50.300">
    <property type="entry name" value="P-loop containing nucleotide triphosphate hydrolases"/>
    <property type="match status" value="1"/>
</dbReference>
<sequence length="363" mass="38647">MITTQGLTKVYTSRGRQVSALQGVDLHVREGEVYGVVGTSGAGKSTLIRCVNLLERPTSGTVTVDGVELTALPGTEKRAGRELRAARRRIGMVFQHFNLLSSRTVQENVELPLEITGLDRAARRRKAGELLDLVGLADKARAYPGQLSGGQKQRVGIARALSGDPKVLLSDEATSALDPETTRSILALLRDLNRQLGLTVLLITHEMDVIKSVCDSAALMRGGRIVEAGPLTDLLATGESELARELFPLSEFGTGRPDGTVLEITFQGDTSGRPFVSQLARTYQIDINILGAAVETIGGRLVGRMRVELPGSHQDNVVPIGYLREQGLQVDVLGATATAPATRTGAVADLITGDRALENGVVA</sequence>
<keyword evidence="5" id="KW-1278">Translocase</keyword>
<dbReference type="Gene3D" id="3.30.70.260">
    <property type="match status" value="1"/>
</dbReference>
<dbReference type="CDD" id="cd03258">
    <property type="entry name" value="ABC_MetN_methionine_transporter"/>
    <property type="match status" value="1"/>
</dbReference>
<dbReference type="SUPFAM" id="SSF55021">
    <property type="entry name" value="ACT-like"/>
    <property type="match status" value="1"/>
</dbReference>
<keyword evidence="10" id="KW-1185">Reference proteome</keyword>
<dbReference type="InterPro" id="IPR003593">
    <property type="entry name" value="AAA+_ATPase"/>
</dbReference>
<evidence type="ECO:0000256" key="1">
    <source>
        <dbReference type="ARBA" id="ARBA00022448"/>
    </source>
</evidence>
<evidence type="ECO:0000256" key="5">
    <source>
        <dbReference type="ARBA" id="ARBA00022967"/>
    </source>
</evidence>
<dbReference type="InterPro" id="IPR045865">
    <property type="entry name" value="ACT-like_dom_sf"/>
</dbReference>
<dbReference type="Pfam" id="PF09383">
    <property type="entry name" value="NIL"/>
    <property type="match status" value="1"/>
</dbReference>
<keyword evidence="3" id="KW-0547">Nucleotide-binding</keyword>
<proteinExistence type="predicted"/>
<dbReference type="InterPro" id="IPR003439">
    <property type="entry name" value="ABC_transporter-like_ATP-bd"/>
</dbReference>
<protein>
    <submittedName>
        <fullName evidence="9">ATP-binding cassette domain-containing protein</fullName>
    </submittedName>
</protein>
<dbReference type="PANTHER" id="PTHR43166:SF30">
    <property type="entry name" value="METHIONINE IMPORT ATP-BINDING PROTEIN METN"/>
    <property type="match status" value="1"/>
</dbReference>
<dbReference type="InterPro" id="IPR018449">
    <property type="entry name" value="NIL_domain"/>
</dbReference>
<evidence type="ECO:0000256" key="2">
    <source>
        <dbReference type="ARBA" id="ARBA00022475"/>
    </source>
</evidence>
<evidence type="ECO:0000313" key="10">
    <source>
        <dbReference type="Proteomes" id="UP001500037"/>
    </source>
</evidence>
<evidence type="ECO:0000259" key="8">
    <source>
        <dbReference type="PROSITE" id="PS50893"/>
    </source>
</evidence>
<dbReference type="PROSITE" id="PS00211">
    <property type="entry name" value="ABC_TRANSPORTER_1"/>
    <property type="match status" value="1"/>
</dbReference>
<keyword evidence="7" id="KW-0472">Membrane</keyword>
<dbReference type="SMART" id="SM00382">
    <property type="entry name" value="AAA"/>
    <property type="match status" value="1"/>
</dbReference>
<dbReference type="Pfam" id="PF00005">
    <property type="entry name" value="ABC_tran"/>
    <property type="match status" value="1"/>
</dbReference>
<feature type="domain" description="ABC transporter" evidence="8">
    <location>
        <begin position="2"/>
        <end position="247"/>
    </location>
</feature>
<dbReference type="InterPro" id="IPR027417">
    <property type="entry name" value="P-loop_NTPase"/>
</dbReference>
<dbReference type="InterPro" id="IPR041701">
    <property type="entry name" value="MetN_ABC"/>
</dbReference>
<dbReference type="InterPro" id="IPR050086">
    <property type="entry name" value="MetN_ABC_transporter-like"/>
</dbReference>
<evidence type="ECO:0000256" key="6">
    <source>
        <dbReference type="ARBA" id="ARBA00022970"/>
    </source>
</evidence>
<dbReference type="SUPFAM" id="SSF52540">
    <property type="entry name" value="P-loop containing nucleoside triphosphate hydrolases"/>
    <property type="match status" value="1"/>
</dbReference>
<evidence type="ECO:0000256" key="4">
    <source>
        <dbReference type="ARBA" id="ARBA00022840"/>
    </source>
</evidence>
<keyword evidence="6" id="KW-0029">Amino-acid transport</keyword>
<keyword evidence="1" id="KW-0813">Transport</keyword>
<dbReference type="GO" id="GO:0005524">
    <property type="term" value="F:ATP binding"/>
    <property type="evidence" value="ECO:0007669"/>
    <property type="project" value="UniProtKB-KW"/>
</dbReference>
<evidence type="ECO:0000256" key="3">
    <source>
        <dbReference type="ARBA" id="ARBA00022741"/>
    </source>
</evidence>
<gene>
    <name evidence="9" type="ORF">GCM10009665_11280</name>
</gene>
<dbReference type="Proteomes" id="UP001500037">
    <property type="component" value="Unassembled WGS sequence"/>
</dbReference>
<evidence type="ECO:0000313" key="9">
    <source>
        <dbReference type="EMBL" id="GAA1222793.1"/>
    </source>
</evidence>
<dbReference type="InterPro" id="IPR017871">
    <property type="entry name" value="ABC_transporter-like_CS"/>
</dbReference>
<evidence type="ECO:0000256" key="7">
    <source>
        <dbReference type="ARBA" id="ARBA00023136"/>
    </source>
</evidence>
<comment type="caution">
    <text evidence="9">The sequence shown here is derived from an EMBL/GenBank/DDBJ whole genome shotgun (WGS) entry which is preliminary data.</text>
</comment>
<name>A0ABN1VXD8_9ACTN</name>
<dbReference type="RefSeq" id="WP_344439882.1">
    <property type="nucleotide sequence ID" value="NZ_BAAALF010000011.1"/>
</dbReference>
<dbReference type="EMBL" id="BAAALF010000011">
    <property type="protein sequence ID" value="GAA1222793.1"/>
    <property type="molecule type" value="Genomic_DNA"/>
</dbReference>
<accession>A0ABN1VXD8</accession>
<dbReference type="PROSITE" id="PS50893">
    <property type="entry name" value="ABC_TRANSPORTER_2"/>
    <property type="match status" value="1"/>
</dbReference>
<organism evidence="9 10">
    <name type="scientific">Kitasatospora nipponensis</name>
    <dbReference type="NCBI Taxonomy" id="258049"/>
    <lineage>
        <taxon>Bacteria</taxon>
        <taxon>Bacillati</taxon>
        <taxon>Actinomycetota</taxon>
        <taxon>Actinomycetes</taxon>
        <taxon>Kitasatosporales</taxon>
        <taxon>Streptomycetaceae</taxon>
        <taxon>Kitasatospora</taxon>
    </lineage>
</organism>
<dbReference type="SMART" id="SM00930">
    <property type="entry name" value="NIL"/>
    <property type="match status" value="1"/>
</dbReference>